<comment type="caution">
    <text evidence="1">The sequence shown here is derived from an EMBL/GenBank/DDBJ whole genome shotgun (WGS) entry which is preliminary data.</text>
</comment>
<dbReference type="EMBL" id="JAGSOI010000034">
    <property type="protein sequence ID" value="MCM1987064.1"/>
    <property type="molecule type" value="Genomic_DNA"/>
</dbReference>
<evidence type="ECO:0000313" key="2">
    <source>
        <dbReference type="Proteomes" id="UP001056766"/>
    </source>
</evidence>
<reference evidence="1" key="2">
    <citation type="submission" date="2021-04" db="EMBL/GenBank/DDBJ databases">
        <authorList>
            <person name="Dong X."/>
        </authorList>
    </citation>
    <scope>NUCLEOTIDE SEQUENCE</scope>
    <source>
        <strain evidence="1">LLY</strain>
    </source>
</reference>
<organism evidence="1 2">
    <name type="scientific">Methanococcoides seepicolus</name>
    <dbReference type="NCBI Taxonomy" id="2828780"/>
    <lineage>
        <taxon>Archaea</taxon>
        <taxon>Methanobacteriati</taxon>
        <taxon>Methanobacteriota</taxon>
        <taxon>Stenosarchaea group</taxon>
        <taxon>Methanomicrobia</taxon>
        <taxon>Methanosarcinales</taxon>
        <taxon>Methanosarcinaceae</taxon>
        <taxon>Methanococcoides</taxon>
    </lineage>
</organism>
<evidence type="ECO:0000313" key="1">
    <source>
        <dbReference type="EMBL" id="MCM1987064.1"/>
    </source>
</evidence>
<dbReference type="AlphaFoldDB" id="A0A9E4ZHI2"/>
<accession>A0A9E4ZHI2</accession>
<dbReference type="Proteomes" id="UP001056766">
    <property type="component" value="Unassembled WGS sequence"/>
</dbReference>
<gene>
    <name evidence="1" type="ORF">KDK67_08705</name>
</gene>
<keyword evidence="2" id="KW-1185">Reference proteome</keyword>
<proteinExistence type="predicted"/>
<sequence>MNKCEIEQLSHYLMEYHKAGLEDVVSWDGMVARCIEEGHISSVPTVQDYIFALVVLIRAENSRK</sequence>
<dbReference type="RefSeq" id="WP_250868410.1">
    <property type="nucleotide sequence ID" value="NZ_JAGSOI010000034.1"/>
</dbReference>
<protein>
    <submittedName>
        <fullName evidence="1">Uncharacterized protein</fullName>
    </submittedName>
</protein>
<reference evidence="1" key="1">
    <citation type="journal article" date="2021" name="mSystems">
        <title>Bacteria and Archaea Synergistically Convert Glycine Betaine to Biogenic Methane in the Formosa Cold Seep of the South China Sea.</title>
        <authorList>
            <person name="Li L."/>
            <person name="Zhang W."/>
            <person name="Zhang S."/>
            <person name="Song L."/>
            <person name="Sun Q."/>
            <person name="Zhang H."/>
            <person name="Xiang H."/>
            <person name="Dong X."/>
        </authorList>
    </citation>
    <scope>NUCLEOTIDE SEQUENCE</scope>
    <source>
        <strain evidence="1">LLY</strain>
    </source>
</reference>
<name>A0A9E4ZHI2_9EURY</name>